<comment type="caution">
    <text evidence="2">The sequence shown here is derived from an EMBL/GenBank/DDBJ whole genome shotgun (WGS) entry which is preliminary data.</text>
</comment>
<gene>
    <name evidence="2" type="ORF">GGQ61_002127</name>
</gene>
<keyword evidence="2" id="KW-0223">Dioxygenase</keyword>
<feature type="domain" description="VOC" evidence="1">
    <location>
        <begin position="7"/>
        <end position="144"/>
    </location>
</feature>
<dbReference type="RefSeq" id="WP_183772234.1">
    <property type="nucleotide sequence ID" value="NZ_JACIDK010000002.1"/>
</dbReference>
<dbReference type="GO" id="GO:0051213">
    <property type="term" value="F:dioxygenase activity"/>
    <property type="evidence" value="ECO:0007669"/>
    <property type="project" value="UniProtKB-KW"/>
</dbReference>
<dbReference type="GO" id="GO:0016829">
    <property type="term" value="F:lyase activity"/>
    <property type="evidence" value="ECO:0007669"/>
    <property type="project" value="UniProtKB-KW"/>
</dbReference>
<evidence type="ECO:0000313" key="3">
    <source>
        <dbReference type="Proteomes" id="UP000530564"/>
    </source>
</evidence>
<protein>
    <submittedName>
        <fullName evidence="2">Catechol 2,3-dioxygenase-like lactoylglutathione lyase family enzyme</fullName>
    </submittedName>
</protein>
<accession>A0A840A1T8</accession>
<proteinExistence type="predicted"/>
<dbReference type="InterPro" id="IPR029068">
    <property type="entry name" value="Glyas_Bleomycin-R_OHBP_Dase"/>
</dbReference>
<dbReference type="PROSITE" id="PS51819">
    <property type="entry name" value="VOC"/>
    <property type="match status" value="1"/>
</dbReference>
<organism evidence="2 3">
    <name type="scientific">Phenylobacterium haematophilum</name>
    <dbReference type="NCBI Taxonomy" id="98513"/>
    <lineage>
        <taxon>Bacteria</taxon>
        <taxon>Pseudomonadati</taxon>
        <taxon>Pseudomonadota</taxon>
        <taxon>Alphaproteobacteria</taxon>
        <taxon>Caulobacterales</taxon>
        <taxon>Caulobacteraceae</taxon>
        <taxon>Phenylobacterium</taxon>
    </lineage>
</organism>
<name>A0A840A1T8_9CAUL</name>
<dbReference type="AlphaFoldDB" id="A0A840A1T8"/>
<dbReference type="Pfam" id="PF00903">
    <property type="entry name" value="Glyoxalase"/>
    <property type="match status" value="1"/>
</dbReference>
<dbReference type="InterPro" id="IPR037523">
    <property type="entry name" value="VOC_core"/>
</dbReference>
<dbReference type="EMBL" id="JACIDK010000002">
    <property type="protein sequence ID" value="MBB3891410.1"/>
    <property type="molecule type" value="Genomic_DNA"/>
</dbReference>
<dbReference type="Proteomes" id="UP000530564">
    <property type="component" value="Unassembled WGS sequence"/>
</dbReference>
<dbReference type="CDD" id="cd06587">
    <property type="entry name" value="VOC"/>
    <property type="match status" value="1"/>
</dbReference>
<dbReference type="Gene3D" id="3.10.180.10">
    <property type="entry name" value="2,3-Dihydroxybiphenyl 1,2-Dioxygenase, domain 1"/>
    <property type="match status" value="1"/>
</dbReference>
<keyword evidence="3" id="KW-1185">Reference proteome</keyword>
<reference evidence="2 3" key="1">
    <citation type="submission" date="2020-08" db="EMBL/GenBank/DDBJ databases">
        <title>Genomic Encyclopedia of Type Strains, Phase IV (KMG-IV): sequencing the most valuable type-strain genomes for metagenomic binning, comparative biology and taxonomic classification.</title>
        <authorList>
            <person name="Goeker M."/>
        </authorList>
    </citation>
    <scope>NUCLEOTIDE SEQUENCE [LARGE SCALE GENOMIC DNA]</scope>
    <source>
        <strain evidence="2 3">DSM 21793</strain>
    </source>
</reference>
<dbReference type="SUPFAM" id="SSF54593">
    <property type="entry name" value="Glyoxalase/Bleomycin resistance protein/Dihydroxybiphenyl dioxygenase"/>
    <property type="match status" value="1"/>
</dbReference>
<sequence length="228" mass="24488">MTQHPNGIHHLAFMAADIKKHIAFFSEVMGCPLVALFDMHGVPGGLHAFLRLNDHCYFSIVQLPAVADIPIELGRTHAGSGALPSAPGTLQHLAFGVETEADLIAMRDRMRSKGVNVIGPIDHGMCKSIYFAGPDQMTLEVATSEKALDPAAWIDPAVLAKAGISPEEAARFKAPAAYDGPSPVPQPPYDPTMPHMVYPKEVYERLLATPDEVLTQMASYTAPPVAQA</sequence>
<keyword evidence="2" id="KW-0456">Lyase</keyword>
<keyword evidence="2" id="KW-0560">Oxidoreductase</keyword>
<evidence type="ECO:0000259" key="1">
    <source>
        <dbReference type="PROSITE" id="PS51819"/>
    </source>
</evidence>
<dbReference type="InterPro" id="IPR004360">
    <property type="entry name" value="Glyas_Fos-R_dOase_dom"/>
</dbReference>
<evidence type="ECO:0000313" key="2">
    <source>
        <dbReference type="EMBL" id="MBB3891410.1"/>
    </source>
</evidence>